<name>A0ACD5GNR0_9CYAN</name>
<proteinExistence type="predicted"/>
<evidence type="ECO:0000313" key="2">
    <source>
        <dbReference type="Proteomes" id="UP000095472"/>
    </source>
</evidence>
<gene>
    <name evidence="1" type="ORF">BH720_022515</name>
</gene>
<organism evidence="1 2">
    <name type="scientific">Desertifilum tharense IPPAS B-1220</name>
    <dbReference type="NCBI Taxonomy" id="1781255"/>
    <lineage>
        <taxon>Bacteria</taxon>
        <taxon>Bacillati</taxon>
        <taxon>Cyanobacteriota</taxon>
        <taxon>Cyanophyceae</taxon>
        <taxon>Desertifilales</taxon>
        <taxon>Desertifilaceae</taxon>
        <taxon>Desertifilum</taxon>
    </lineage>
</organism>
<keyword evidence="2" id="KW-1185">Reference proteome</keyword>
<protein>
    <submittedName>
        <fullName evidence="1">Uncharacterized protein</fullName>
    </submittedName>
</protein>
<dbReference type="Proteomes" id="UP000095472">
    <property type="component" value="Chromosome"/>
</dbReference>
<sequence>MNTASRLESCEKHRQPSSCRILIAQETLNYLNHQFVVEAWGSFALKGKQQMVEVYRVIGLSERATLNSSRSSDDIKIDGDPEQPSNSLSLS</sequence>
<accession>A0ACD5GNR0</accession>
<dbReference type="EMBL" id="CP182909">
    <property type="protein sequence ID" value="XPM62471.1"/>
    <property type="molecule type" value="Genomic_DNA"/>
</dbReference>
<evidence type="ECO:0000313" key="1">
    <source>
        <dbReference type="EMBL" id="XPM62471.1"/>
    </source>
</evidence>
<reference evidence="1 2" key="1">
    <citation type="journal article" date="2016" name="Genome Announc.">
        <title>Draft Genome Sequence of the Thermotolerant Cyanobacterium Desertifilum sp. IPPAS B-1220.</title>
        <authorList>
            <person name="Mironov K.S."/>
            <person name="Sinetova M.A."/>
            <person name="Bolatkhan K."/>
            <person name="Zayadan B.K."/>
            <person name="Ustinova V.V."/>
            <person name="Kupriyanova E.V."/>
            <person name="Skrypnik A.N."/>
            <person name="Gogoleva N.E."/>
            <person name="Gogolev Y.V."/>
            <person name="Los D.A."/>
        </authorList>
    </citation>
    <scope>NUCLEOTIDE SEQUENCE [LARGE SCALE GENOMIC DNA]</scope>
    <source>
        <strain evidence="1 2">IPPAS B-1220</strain>
    </source>
</reference>